<sequence>MTNKSLGSIPQLPTLVWDCILDCALNLTCRGFRRLVLPILFETLHIHFRQKRDTGRQMLQDIREAGDELFCVASSLREDLDRLKPVLLALQCLDRLDMKYITRSQGDAMPLFSLGSGDKMNPLRTLCLTNFTVDSNQVNEWEQCSHIRHLGLDGGAESLRLLALFTGRTPNMTSLALRICGGTSPDISHGLYSRLDEFLQSVKTLVAFTAYDLSKDILPLLVSRHGSHLRRLRFRQTNFDMSRQEQIRCLFTFEELQSLASALPQLERLGIDLRFKGHLSYDILSGAACFPSLKHLELNANFPYGECGINGRTSLVEPWLNAAVAEDAFRYVAGEKLCYERMAGLPAIPWSPFKALDIKVGEWEPFLEDYRMSTSASNPIFMYACRWASCRPAKVDTVQLRFLAQQYPIENDQYEQALARAGLWSRSKLLSGPGAL</sequence>
<reference evidence="1" key="2">
    <citation type="submission" date="2020-02" db="EMBL/GenBank/DDBJ databases">
        <authorList>
            <person name="Gilchrist C.L.M."/>
            <person name="Chooi Y.-H."/>
        </authorList>
    </citation>
    <scope>NUCLEOTIDE SEQUENCE</scope>
    <source>
        <strain evidence="1">MST-FP2251</strain>
    </source>
</reference>
<organism evidence="1 2">
    <name type="scientific">Aspergillus nanangensis</name>
    <dbReference type="NCBI Taxonomy" id="2582783"/>
    <lineage>
        <taxon>Eukaryota</taxon>
        <taxon>Fungi</taxon>
        <taxon>Dikarya</taxon>
        <taxon>Ascomycota</taxon>
        <taxon>Pezizomycotina</taxon>
        <taxon>Eurotiomycetes</taxon>
        <taxon>Eurotiomycetidae</taxon>
        <taxon>Eurotiales</taxon>
        <taxon>Aspergillaceae</taxon>
        <taxon>Aspergillus</taxon>
        <taxon>Aspergillus subgen. Circumdati</taxon>
    </lineage>
</organism>
<dbReference type="SUPFAM" id="SSF52047">
    <property type="entry name" value="RNI-like"/>
    <property type="match status" value="1"/>
</dbReference>
<gene>
    <name evidence="1" type="ORF">FE257_005356</name>
</gene>
<comment type="caution">
    <text evidence="1">The sequence shown here is derived from an EMBL/GenBank/DDBJ whole genome shotgun (WGS) entry which is preliminary data.</text>
</comment>
<keyword evidence="2" id="KW-1185">Reference proteome</keyword>
<name>A0AAD4GVH5_ASPNN</name>
<accession>A0AAD4GVH5</accession>
<dbReference type="InterPro" id="IPR032675">
    <property type="entry name" value="LRR_dom_sf"/>
</dbReference>
<reference evidence="1" key="1">
    <citation type="journal article" date="2019" name="Beilstein J. Org. Chem.">
        <title>Nanangenines: drimane sesquiterpenoids as the dominant metabolite cohort of a novel Australian fungus, Aspergillus nanangensis.</title>
        <authorList>
            <person name="Lacey H.J."/>
            <person name="Gilchrist C.L.M."/>
            <person name="Crombie A."/>
            <person name="Kalaitzis J.A."/>
            <person name="Vuong D."/>
            <person name="Rutledge P.J."/>
            <person name="Turner P."/>
            <person name="Pitt J.I."/>
            <person name="Lacey E."/>
            <person name="Chooi Y.H."/>
            <person name="Piggott A.M."/>
        </authorList>
    </citation>
    <scope>NUCLEOTIDE SEQUENCE</scope>
    <source>
        <strain evidence="1">MST-FP2251</strain>
    </source>
</reference>
<protein>
    <submittedName>
        <fullName evidence="1">Uncharacterized protein</fullName>
    </submittedName>
</protein>
<dbReference type="Proteomes" id="UP001194746">
    <property type="component" value="Unassembled WGS sequence"/>
</dbReference>
<dbReference type="EMBL" id="VCAU01000023">
    <property type="protein sequence ID" value="KAF9890786.1"/>
    <property type="molecule type" value="Genomic_DNA"/>
</dbReference>
<evidence type="ECO:0000313" key="1">
    <source>
        <dbReference type="EMBL" id="KAF9890786.1"/>
    </source>
</evidence>
<proteinExistence type="predicted"/>
<dbReference type="AlphaFoldDB" id="A0AAD4GVH5"/>
<evidence type="ECO:0000313" key="2">
    <source>
        <dbReference type="Proteomes" id="UP001194746"/>
    </source>
</evidence>
<dbReference type="Gene3D" id="3.80.10.10">
    <property type="entry name" value="Ribonuclease Inhibitor"/>
    <property type="match status" value="1"/>
</dbReference>